<feature type="region of interest" description="Disordered" evidence="1">
    <location>
        <begin position="1"/>
        <end position="70"/>
    </location>
</feature>
<evidence type="ECO:0000313" key="2">
    <source>
        <dbReference type="EMBL" id="GLS14224.1"/>
    </source>
</evidence>
<evidence type="ECO:0000256" key="1">
    <source>
        <dbReference type="SAM" id="MobiDB-lite"/>
    </source>
</evidence>
<dbReference type="Proteomes" id="UP001156903">
    <property type="component" value="Unassembled WGS sequence"/>
</dbReference>
<name>A0ABQ6C3A9_9BURK</name>
<reference evidence="3" key="1">
    <citation type="journal article" date="2019" name="Int. J. Syst. Evol. Microbiol.">
        <title>The Global Catalogue of Microorganisms (GCM) 10K type strain sequencing project: providing services to taxonomists for standard genome sequencing and annotation.</title>
        <authorList>
            <consortium name="The Broad Institute Genomics Platform"/>
            <consortium name="The Broad Institute Genome Sequencing Center for Infectious Disease"/>
            <person name="Wu L."/>
            <person name="Ma J."/>
        </authorList>
    </citation>
    <scope>NUCLEOTIDE SEQUENCE [LARGE SCALE GENOMIC DNA]</scope>
    <source>
        <strain evidence="3">NBRC 109341</strain>
    </source>
</reference>
<proteinExistence type="predicted"/>
<sequence length="94" mass="9640">MLTTGPANRLCADAPVAPHSAASPRKASRRNGGNSEDNKAAKPSMVNVGRGGGRGPGGPADRSAAPRPGFPLLPEIVAKYQRWLLDGGAVLSLR</sequence>
<protein>
    <submittedName>
        <fullName evidence="2">Uncharacterized protein</fullName>
    </submittedName>
</protein>
<dbReference type="EMBL" id="BSPB01000009">
    <property type="protein sequence ID" value="GLS14224.1"/>
    <property type="molecule type" value="Genomic_DNA"/>
</dbReference>
<feature type="compositionally biased region" description="Gly residues" evidence="1">
    <location>
        <begin position="49"/>
        <end position="58"/>
    </location>
</feature>
<accession>A0ABQ6C3A9</accession>
<comment type="caution">
    <text evidence="2">The sequence shown here is derived from an EMBL/GenBank/DDBJ whole genome shotgun (WGS) entry which is preliminary data.</text>
</comment>
<keyword evidence="3" id="KW-1185">Reference proteome</keyword>
<evidence type="ECO:0000313" key="3">
    <source>
        <dbReference type="Proteomes" id="UP001156903"/>
    </source>
</evidence>
<gene>
    <name evidence="2" type="ORF">GCM10007935_16550</name>
</gene>
<organism evidence="2 3">
    <name type="scientific">Hydrogenophaga electricum</name>
    <dbReference type="NCBI Taxonomy" id="1230953"/>
    <lineage>
        <taxon>Bacteria</taxon>
        <taxon>Pseudomonadati</taxon>
        <taxon>Pseudomonadota</taxon>
        <taxon>Betaproteobacteria</taxon>
        <taxon>Burkholderiales</taxon>
        <taxon>Comamonadaceae</taxon>
        <taxon>Hydrogenophaga</taxon>
    </lineage>
</organism>